<dbReference type="Pfam" id="PF03178">
    <property type="entry name" value="CPSF_A"/>
    <property type="match status" value="1"/>
</dbReference>
<dbReference type="InterPro" id="IPR018846">
    <property type="entry name" value="Beta-prop_RSE1/DDB1/CPSF1_1st"/>
</dbReference>
<dbReference type="EMBL" id="AZHF01000001">
    <property type="protein sequence ID" value="OAA80955.1"/>
    <property type="molecule type" value="Genomic_DNA"/>
</dbReference>
<organism evidence="6 7">
    <name type="scientific">Akanthomyces lecanii RCEF 1005</name>
    <dbReference type="NCBI Taxonomy" id="1081108"/>
    <lineage>
        <taxon>Eukaryota</taxon>
        <taxon>Fungi</taxon>
        <taxon>Dikarya</taxon>
        <taxon>Ascomycota</taxon>
        <taxon>Pezizomycotina</taxon>
        <taxon>Sordariomycetes</taxon>
        <taxon>Hypocreomycetidae</taxon>
        <taxon>Hypocreales</taxon>
        <taxon>Cordycipitaceae</taxon>
        <taxon>Akanthomyces</taxon>
        <taxon>Cordyceps confragosa</taxon>
    </lineage>
</organism>
<name>A0A168JWI7_CORDF</name>
<evidence type="ECO:0000259" key="5">
    <source>
        <dbReference type="Pfam" id="PF23726"/>
    </source>
</evidence>
<reference evidence="6 7" key="1">
    <citation type="journal article" date="2016" name="Genome Biol. Evol.">
        <title>Divergent and convergent evolution of fungal pathogenicity.</title>
        <authorList>
            <person name="Shang Y."/>
            <person name="Xiao G."/>
            <person name="Zheng P."/>
            <person name="Cen K."/>
            <person name="Zhan S."/>
            <person name="Wang C."/>
        </authorList>
    </citation>
    <scope>NUCLEOTIDE SEQUENCE [LARGE SCALE GENOMIC DNA]</scope>
    <source>
        <strain evidence="6 7">RCEF 1005</strain>
    </source>
</reference>
<evidence type="ECO:0000256" key="2">
    <source>
        <dbReference type="ARBA" id="ARBA00023242"/>
    </source>
</evidence>
<evidence type="ECO:0000259" key="4">
    <source>
        <dbReference type="Pfam" id="PF10433"/>
    </source>
</evidence>
<dbReference type="InterPro" id="IPR058543">
    <property type="entry name" value="Beta-prop_RSE1/DDB1/CPSF1_2nd"/>
</dbReference>
<feature type="domain" description="RSE1/DDB1/CPSF1 first beta-propeller" evidence="4">
    <location>
        <begin position="85"/>
        <end position="463"/>
    </location>
</feature>
<protein>
    <submittedName>
        <fullName evidence="6">Protein CFT1</fullName>
    </submittedName>
</protein>
<dbReference type="Proteomes" id="UP000076881">
    <property type="component" value="Unassembled WGS sequence"/>
</dbReference>
<dbReference type="InterPro" id="IPR015943">
    <property type="entry name" value="WD40/YVTN_repeat-like_dom_sf"/>
</dbReference>
<dbReference type="PANTHER" id="PTHR10644">
    <property type="entry name" value="DNA REPAIR/RNA PROCESSING CPSF FAMILY"/>
    <property type="match status" value="1"/>
</dbReference>
<dbReference type="OrthoDB" id="6109at2759"/>
<keyword evidence="2" id="KW-0539">Nucleus</keyword>
<accession>A0A168JWI7</accession>
<dbReference type="InterPro" id="IPR050358">
    <property type="entry name" value="RSE1/DDB1/CFT1"/>
</dbReference>
<evidence type="ECO:0000256" key="1">
    <source>
        <dbReference type="ARBA" id="ARBA00004123"/>
    </source>
</evidence>
<keyword evidence="7" id="KW-1185">Reference proteome</keyword>
<dbReference type="GO" id="GO:0005634">
    <property type="term" value="C:nucleus"/>
    <property type="evidence" value="ECO:0007669"/>
    <property type="project" value="UniProtKB-SubCell"/>
</dbReference>
<feature type="domain" description="RSE1/DDB1/CPSF1 C-terminal" evidence="3">
    <location>
        <begin position="1059"/>
        <end position="1406"/>
    </location>
</feature>
<sequence length="1444" mass="156886">MQVYTELVAPSAVTHSLSLSLTSSTASNLVVAKGSLVQIFETRTIAAELDPQYQPEQQLPAKAESDFDIRGNDDDGLESSFLGGGETLMLRDRTHNTKLVLIAEVPVAGTVIGLARLRLQNTASGGEALLLAYRGAKMCLTEWNPQKAALDTVSIHYYEKDELQGAPWELPFGEYVNYLEADPASRCAAFKFGSRNLAILPFRQTEEDLEMEDWDEALDGPRPAKEAALATNGDAHGAESQHSPSFVLRLPLLDPTLLHPVHLAFLHQYREPTFGILSSAQSTSIALGFRDHMTYKVFTLDMKQRASTTILSVTGLPQDLQRVIPLPTPVGGALLVGENELIHIDQSGKANGVAVNSMARQMTSFSLSDQSELNYRLEGCAIEPISMETGELLLILNNATLVIISFKIDGRTVSGISLAPVSKENGGNILKSRVSCIARIGKTSMFVGSESGDSVVLGWSRKQNQEKRKKSRALDADLALDVEDIDLDDDFDEDDDLYGTESAAAKPFQAANGATKSGELIFRLQDSLLCLAPIHDVAPGKAVFPPDSEEAVLRDGVTSELQLACAVGRGKAGAIAILNREIQPKIIGRFEFPEARGFWTMCVKKPAPKALGSNAVISSEYDSTAQFDRFMIVAKVDLDGYETSDVYALTEAGFESLKDTEFEPAAGFTVMAGTMGKQMRIVQVLKSEVRCYDGDLGLSQILPMMDEDTGAEPRVVSASIVDPYLMIIRDDSSVFLAKIGSNDELEEVEKSGPLTSMKWQTGCLYADHGRYFQPGQSLEGDASPKVMMFLMSTTGALHMYDLDNLSEPVYVAEGLTSTPPFLSANFTGRKAAARETLTEILVADLGDVVAKSPYLILRHNTNDLTLYEPVRYQEPNSSSPPLSDTLFFKKSTNSTIAKSVPASDKEEDETQQTRFVPLQPCGNVGGYSTVFLSGDSPSFVLKSAKSIPRIVGLQGQGVQGMSTFHTEGCDRGFIYADKKGIARVSQLPTDTNYAELGISVKKIPLDCDVNRVSFHSHTATYIAACSTREPFELPKDDDYHKEWAKENVTFAPTMPRGILKLISPAAWTVIHSLDLESCETIESMMALHLEISEETKERRMVVAVGSAICKGEDLPTRGRVQVFDIVTVIPEPGRPETNKKLKLQAKEELPRGGVTSLSEIGTSGLLLIAQGQKCMVRGLREDGGLLPVAFLDMNCHILSVRELRGTGLCLMADVLKGMWFAGYTEEPYTFKVLGKSGGQIPMLVADFLPDGEDLSMVGVDADGDLHVFEFNPDHPKSLQGHLLLHRTTFSLSPNEPTTTVLLERTIPASQPQPQGDTGADTPHTLLLSCPTGQLAALTPLSESAYRRLLSLTNQLLPAVVPHGGLHPKAHRLPEGRGAPSHSRAVGVETAASGRMIVDGAVLARWTELGAAKRAEMATKSGYDDMQEMRDELEGVLGWSGMAYF</sequence>
<feature type="domain" description="RSE1/DDB1/CPSF1 second beta-propeller" evidence="5">
    <location>
        <begin position="584"/>
        <end position="986"/>
    </location>
</feature>
<gene>
    <name evidence="6" type="ORF">LEL_00500</name>
</gene>
<evidence type="ECO:0000259" key="3">
    <source>
        <dbReference type="Pfam" id="PF03178"/>
    </source>
</evidence>
<comment type="caution">
    <text evidence="6">The sequence shown here is derived from an EMBL/GenBank/DDBJ whole genome shotgun (WGS) entry which is preliminary data.</text>
</comment>
<dbReference type="Gene3D" id="2.130.10.10">
    <property type="entry name" value="YVTN repeat-like/Quinoprotein amine dehydrogenase"/>
    <property type="match status" value="2"/>
</dbReference>
<dbReference type="STRING" id="1081108.A0A168JWI7"/>
<dbReference type="Pfam" id="PF23726">
    <property type="entry name" value="Beta-prop_RSE1_2nd"/>
    <property type="match status" value="1"/>
</dbReference>
<evidence type="ECO:0000313" key="7">
    <source>
        <dbReference type="Proteomes" id="UP000076881"/>
    </source>
</evidence>
<dbReference type="Pfam" id="PF10433">
    <property type="entry name" value="Beta-prop_RSE1_1st"/>
    <property type="match status" value="1"/>
</dbReference>
<evidence type="ECO:0000313" key="6">
    <source>
        <dbReference type="EMBL" id="OAA80955.1"/>
    </source>
</evidence>
<proteinExistence type="predicted"/>
<comment type="subcellular location">
    <subcellularLocation>
        <location evidence="1">Nucleus</location>
    </subcellularLocation>
</comment>
<dbReference type="GO" id="GO:0003676">
    <property type="term" value="F:nucleic acid binding"/>
    <property type="evidence" value="ECO:0007669"/>
    <property type="project" value="InterPro"/>
</dbReference>
<dbReference type="InterPro" id="IPR004871">
    <property type="entry name" value="RSE1/DDB1/CPSF1_C"/>
</dbReference>